<evidence type="ECO:0000256" key="5">
    <source>
        <dbReference type="ARBA" id="ARBA00023242"/>
    </source>
</evidence>
<sequence>MVEGNISLKSLNDHITCHICNGYLIDATTITECLHTFCKTCIIMWLKEHQVCPMCKDQFLQTRSLLNIRSDPTLQDIVYKIVPGLFTENFSLFQMK</sequence>
<dbReference type="GO" id="GO:0008270">
    <property type="term" value="F:zinc ion binding"/>
    <property type="evidence" value="ECO:0007669"/>
    <property type="project" value="UniProtKB-KW"/>
</dbReference>
<evidence type="ECO:0000256" key="2">
    <source>
        <dbReference type="ARBA" id="ARBA00022723"/>
    </source>
</evidence>
<dbReference type="Pfam" id="PF13923">
    <property type="entry name" value="zf-C3HC4_2"/>
    <property type="match status" value="1"/>
</dbReference>
<accession>T1JS07</accession>
<comment type="subcellular location">
    <subcellularLocation>
        <location evidence="1">Nucleus</location>
    </subcellularLocation>
</comment>
<evidence type="ECO:0000256" key="3">
    <source>
        <dbReference type="ARBA" id="ARBA00022771"/>
    </source>
</evidence>
<dbReference type="FunFam" id="3.30.40.10:FF:000122">
    <property type="entry name" value="polycomb group RING finger protein 1"/>
    <property type="match status" value="1"/>
</dbReference>
<evidence type="ECO:0000259" key="7">
    <source>
        <dbReference type="PROSITE" id="PS50089"/>
    </source>
</evidence>
<name>T1JS07_TETUR</name>
<organism evidence="8 9">
    <name type="scientific">Tetranychus urticae</name>
    <name type="common">Two-spotted spider mite</name>
    <dbReference type="NCBI Taxonomy" id="32264"/>
    <lineage>
        <taxon>Eukaryota</taxon>
        <taxon>Metazoa</taxon>
        <taxon>Ecdysozoa</taxon>
        <taxon>Arthropoda</taxon>
        <taxon>Chelicerata</taxon>
        <taxon>Arachnida</taxon>
        <taxon>Acari</taxon>
        <taxon>Acariformes</taxon>
        <taxon>Trombidiformes</taxon>
        <taxon>Prostigmata</taxon>
        <taxon>Eleutherengona</taxon>
        <taxon>Raphignathae</taxon>
        <taxon>Tetranychoidea</taxon>
        <taxon>Tetranychidae</taxon>
        <taxon>Tetranychus</taxon>
    </lineage>
</organism>
<dbReference type="STRING" id="32264.T1JS07"/>
<proteinExistence type="predicted"/>
<dbReference type="HOGENOM" id="CLU_155461_0_0_1"/>
<dbReference type="Gene3D" id="3.30.40.10">
    <property type="entry name" value="Zinc/RING finger domain, C3HC4 (zinc finger)"/>
    <property type="match status" value="1"/>
</dbReference>
<dbReference type="InterPro" id="IPR017907">
    <property type="entry name" value="Znf_RING_CS"/>
</dbReference>
<dbReference type="GO" id="GO:0000122">
    <property type="term" value="P:negative regulation of transcription by RNA polymerase II"/>
    <property type="evidence" value="ECO:0007669"/>
    <property type="project" value="TreeGrafter"/>
</dbReference>
<dbReference type="InterPro" id="IPR013083">
    <property type="entry name" value="Znf_RING/FYVE/PHD"/>
</dbReference>
<keyword evidence="3 6" id="KW-0863">Zinc-finger</keyword>
<dbReference type="eggNOG" id="KOG2660">
    <property type="taxonomic scope" value="Eukaryota"/>
</dbReference>
<evidence type="ECO:0000256" key="4">
    <source>
        <dbReference type="ARBA" id="ARBA00022833"/>
    </source>
</evidence>
<dbReference type="EnsemblMetazoa" id="tetur01g08820.1">
    <property type="protein sequence ID" value="tetur01g08820.1"/>
    <property type="gene ID" value="tetur01g08820"/>
</dbReference>
<dbReference type="Proteomes" id="UP000015104">
    <property type="component" value="Unassembled WGS sequence"/>
</dbReference>
<dbReference type="GO" id="GO:1990841">
    <property type="term" value="F:promoter-specific chromatin binding"/>
    <property type="evidence" value="ECO:0007669"/>
    <property type="project" value="TreeGrafter"/>
</dbReference>
<keyword evidence="4" id="KW-0862">Zinc</keyword>
<evidence type="ECO:0000313" key="8">
    <source>
        <dbReference type="EnsemblMetazoa" id="tetur01g08820.1"/>
    </source>
</evidence>
<reference evidence="9" key="1">
    <citation type="submission" date="2011-08" db="EMBL/GenBank/DDBJ databases">
        <authorList>
            <person name="Rombauts S."/>
        </authorList>
    </citation>
    <scope>NUCLEOTIDE SEQUENCE</scope>
    <source>
        <strain evidence="9">London</strain>
    </source>
</reference>
<dbReference type="SUPFAM" id="SSF57850">
    <property type="entry name" value="RING/U-box"/>
    <property type="match status" value="1"/>
</dbReference>
<reference evidence="8" key="2">
    <citation type="submission" date="2015-06" db="UniProtKB">
        <authorList>
            <consortium name="EnsemblMetazoa"/>
        </authorList>
    </citation>
    <scope>IDENTIFICATION</scope>
</reference>
<dbReference type="PROSITE" id="PS50089">
    <property type="entry name" value="ZF_RING_2"/>
    <property type="match status" value="1"/>
</dbReference>
<dbReference type="PANTHER" id="PTHR10825">
    <property type="entry name" value="RING FINGER DOMAIN-CONTAINING, POLYCOMB GROUP COMPONENT"/>
    <property type="match status" value="1"/>
</dbReference>
<protein>
    <recommendedName>
        <fullName evidence="7">RING-type domain-containing protein</fullName>
    </recommendedName>
</protein>
<dbReference type="AlphaFoldDB" id="T1JS07"/>
<feature type="domain" description="RING-type" evidence="7">
    <location>
        <begin position="17"/>
        <end position="56"/>
    </location>
</feature>
<keyword evidence="2" id="KW-0479">Metal-binding</keyword>
<keyword evidence="5" id="KW-0539">Nucleus</keyword>
<dbReference type="PANTHER" id="PTHR10825:SF29">
    <property type="entry name" value="POLYCOMB GROUP RING FINGER PROTEIN 1"/>
    <property type="match status" value="1"/>
</dbReference>
<evidence type="ECO:0000256" key="6">
    <source>
        <dbReference type="PROSITE-ProRule" id="PRU00175"/>
    </source>
</evidence>
<evidence type="ECO:0000313" key="9">
    <source>
        <dbReference type="Proteomes" id="UP000015104"/>
    </source>
</evidence>
<dbReference type="SMART" id="SM00184">
    <property type="entry name" value="RING"/>
    <property type="match status" value="1"/>
</dbReference>
<dbReference type="GO" id="GO:0035102">
    <property type="term" value="C:PRC1 complex"/>
    <property type="evidence" value="ECO:0007669"/>
    <property type="project" value="TreeGrafter"/>
</dbReference>
<keyword evidence="9" id="KW-1185">Reference proteome</keyword>
<dbReference type="InterPro" id="IPR001841">
    <property type="entry name" value="Znf_RING"/>
</dbReference>
<evidence type="ECO:0000256" key="1">
    <source>
        <dbReference type="ARBA" id="ARBA00004123"/>
    </source>
</evidence>
<dbReference type="PROSITE" id="PS00518">
    <property type="entry name" value="ZF_RING_1"/>
    <property type="match status" value="1"/>
</dbReference>
<dbReference type="EMBL" id="CAEY01000458">
    <property type="status" value="NOT_ANNOTATED_CDS"/>
    <property type="molecule type" value="Genomic_DNA"/>
</dbReference>